<accession>A0A1X6PEL3</accession>
<feature type="region of interest" description="Disordered" evidence="1">
    <location>
        <begin position="1"/>
        <end position="92"/>
    </location>
</feature>
<evidence type="ECO:0000256" key="1">
    <source>
        <dbReference type="SAM" id="MobiDB-lite"/>
    </source>
</evidence>
<dbReference type="EMBL" id="KV918798">
    <property type="protein sequence ID" value="OSX79083.1"/>
    <property type="molecule type" value="Genomic_DNA"/>
</dbReference>
<proteinExistence type="predicted"/>
<evidence type="ECO:0000313" key="2">
    <source>
        <dbReference type="EMBL" id="OSX79083.1"/>
    </source>
</evidence>
<dbReference type="Proteomes" id="UP000218209">
    <property type="component" value="Unassembled WGS sequence"/>
</dbReference>
<evidence type="ECO:0000313" key="3">
    <source>
        <dbReference type="Proteomes" id="UP000218209"/>
    </source>
</evidence>
<name>A0A1X6PEL3_PORUM</name>
<protein>
    <submittedName>
        <fullName evidence="2">Uncharacterized protein</fullName>
    </submittedName>
</protein>
<feature type="compositionally biased region" description="Pro residues" evidence="1">
    <location>
        <begin position="29"/>
        <end position="48"/>
    </location>
</feature>
<organism evidence="2 3">
    <name type="scientific">Porphyra umbilicalis</name>
    <name type="common">Purple laver</name>
    <name type="synonym">Red alga</name>
    <dbReference type="NCBI Taxonomy" id="2786"/>
    <lineage>
        <taxon>Eukaryota</taxon>
        <taxon>Rhodophyta</taxon>
        <taxon>Bangiophyceae</taxon>
        <taxon>Bangiales</taxon>
        <taxon>Bangiaceae</taxon>
        <taxon>Porphyra</taxon>
    </lineage>
</organism>
<reference evidence="2 3" key="1">
    <citation type="submission" date="2017-03" db="EMBL/GenBank/DDBJ databases">
        <title>WGS assembly of Porphyra umbilicalis.</title>
        <authorList>
            <person name="Brawley S.H."/>
            <person name="Blouin N.A."/>
            <person name="Ficko-Blean E."/>
            <person name="Wheeler G.L."/>
            <person name="Lohr M."/>
            <person name="Goodson H.V."/>
            <person name="Jenkins J.W."/>
            <person name="Blaby-Haas C.E."/>
            <person name="Helliwell K.E."/>
            <person name="Chan C."/>
            <person name="Marriage T."/>
            <person name="Bhattacharya D."/>
            <person name="Klein A.S."/>
            <person name="Badis Y."/>
            <person name="Brodie J."/>
            <person name="Cao Y."/>
            <person name="Collen J."/>
            <person name="Dittami S.M."/>
            <person name="Gachon C.M."/>
            <person name="Green B.R."/>
            <person name="Karpowicz S."/>
            <person name="Kim J.W."/>
            <person name="Kudahl U."/>
            <person name="Lin S."/>
            <person name="Michel G."/>
            <person name="Mittag M."/>
            <person name="Olson B.J."/>
            <person name="Pangilinan J."/>
            <person name="Peng Y."/>
            <person name="Qiu H."/>
            <person name="Shu S."/>
            <person name="Singer J.T."/>
            <person name="Smith A.G."/>
            <person name="Sprecher B.N."/>
            <person name="Wagner V."/>
            <person name="Wang W."/>
            <person name="Wang Z.-Y."/>
            <person name="Yan J."/>
            <person name="Yarish C."/>
            <person name="Zoeuner-Riek S."/>
            <person name="Zhuang Y."/>
            <person name="Zou Y."/>
            <person name="Lindquist E.A."/>
            <person name="Grimwood J."/>
            <person name="Barry K."/>
            <person name="Rokhsar D.S."/>
            <person name="Schmutz J."/>
            <person name="Stiller J.W."/>
            <person name="Grossman A.R."/>
            <person name="Prochnik S.E."/>
        </authorList>
    </citation>
    <scope>NUCLEOTIDE SEQUENCE [LARGE SCALE GENOMIC DNA]</scope>
    <source>
        <strain evidence="2">4086291</strain>
    </source>
</reference>
<gene>
    <name evidence="2" type="ORF">BU14_0087s0030</name>
</gene>
<dbReference type="AlphaFoldDB" id="A0A1X6PEL3"/>
<keyword evidence="3" id="KW-1185">Reference proteome</keyword>
<sequence>MCGADSVVDSASTSGLPPPPPSSCSLPHVAPPPTAPTTRPRPPSPPSPSCRCSQLRPPLAPAALGVRRRLHGRPPCPLPATSAVRGRRPAAAARLAHPGYTTLPSAAAAPPTHLWTATPSLGDLHAPVPRRSPRHSLCPPFSQPCSAAFFPHRRGPRLAARAAAAGRFCRSPPVPVVAAADPRHGLPASRARHAPPTLVFGTLVPGGHGAARGAWPAVDPLLDLMRFAGDGQCWW</sequence>